<reference evidence="1" key="1">
    <citation type="journal article" date="2014" name="Int. J. Syst. Evol. Microbiol.">
        <title>Complete genome sequence of Corynebacterium casei LMG S-19264T (=DSM 44701T), isolated from a smear-ripened cheese.</title>
        <authorList>
            <consortium name="US DOE Joint Genome Institute (JGI-PGF)"/>
            <person name="Walter F."/>
            <person name="Albersmeier A."/>
            <person name="Kalinowski J."/>
            <person name="Ruckert C."/>
        </authorList>
    </citation>
    <scope>NUCLEOTIDE SEQUENCE</scope>
    <source>
        <strain evidence="1">CGMCC 4.7679</strain>
    </source>
</reference>
<keyword evidence="2" id="KW-1185">Reference proteome</keyword>
<evidence type="ECO:0000313" key="1">
    <source>
        <dbReference type="EMBL" id="GHF71290.1"/>
    </source>
</evidence>
<dbReference type="OrthoDB" id="9808623at2"/>
<dbReference type="Pfam" id="PF06240">
    <property type="entry name" value="COXG"/>
    <property type="match status" value="1"/>
</dbReference>
<dbReference type="CDD" id="cd07823">
    <property type="entry name" value="SRPBCC_5"/>
    <property type="match status" value="1"/>
</dbReference>
<dbReference type="SUPFAM" id="SSF55961">
    <property type="entry name" value="Bet v1-like"/>
    <property type="match status" value="1"/>
</dbReference>
<sequence>MITITEEIAVPAPPGRVWEVISDPAEVVSCISGAELGQSHEDGSFDGTLVVKFGAVRVKFGARVSLELDVPGREGRLSARGKDGQGATRFNAHATFGVAEAPEGSRVSVRGEVKLSGKLASVIEAGAGAVVSRMTKEFSAELVRRCGGEPEPPPVRRSLWARVRDWWSRKVHKRQSEGVRRGQAE</sequence>
<dbReference type="Gene3D" id="3.30.530.20">
    <property type="match status" value="1"/>
</dbReference>
<proteinExistence type="predicted"/>
<dbReference type="InterPro" id="IPR010419">
    <property type="entry name" value="CO_DH_gsu"/>
</dbReference>
<comment type="caution">
    <text evidence="1">The sequence shown here is derived from an EMBL/GenBank/DDBJ whole genome shotgun (WGS) entry which is preliminary data.</text>
</comment>
<accession>A0A8H9IVM2</accession>
<name>A0A8H9IVM2_9PSEU</name>
<organism evidence="1 2">
    <name type="scientific">Amycolatopsis bartoniae</name>
    <dbReference type="NCBI Taxonomy" id="941986"/>
    <lineage>
        <taxon>Bacteria</taxon>
        <taxon>Bacillati</taxon>
        <taxon>Actinomycetota</taxon>
        <taxon>Actinomycetes</taxon>
        <taxon>Pseudonocardiales</taxon>
        <taxon>Pseudonocardiaceae</taxon>
        <taxon>Amycolatopsis</taxon>
    </lineage>
</organism>
<reference evidence="1" key="2">
    <citation type="submission" date="2020-09" db="EMBL/GenBank/DDBJ databases">
        <authorList>
            <person name="Sun Q."/>
            <person name="Zhou Y."/>
        </authorList>
    </citation>
    <scope>NUCLEOTIDE SEQUENCE</scope>
    <source>
        <strain evidence="1">CGMCC 4.7679</strain>
    </source>
</reference>
<dbReference type="RefSeq" id="WP_145936461.1">
    <property type="nucleotide sequence ID" value="NZ_BNAV01000008.1"/>
</dbReference>
<gene>
    <name evidence="1" type="ORF">GCM10017566_51440</name>
</gene>
<dbReference type="Proteomes" id="UP000658656">
    <property type="component" value="Unassembled WGS sequence"/>
</dbReference>
<dbReference type="AlphaFoldDB" id="A0A8H9IVM2"/>
<dbReference type="InterPro" id="IPR023393">
    <property type="entry name" value="START-like_dom_sf"/>
</dbReference>
<protein>
    <recommendedName>
        <fullName evidence="3">Carbon monoxide dehydrogenase</fullName>
    </recommendedName>
</protein>
<dbReference type="EMBL" id="BNAV01000008">
    <property type="protein sequence ID" value="GHF71290.1"/>
    <property type="molecule type" value="Genomic_DNA"/>
</dbReference>
<dbReference type="PANTHER" id="PTHR38588">
    <property type="entry name" value="BLL0334 PROTEIN"/>
    <property type="match status" value="1"/>
</dbReference>
<dbReference type="PANTHER" id="PTHR38588:SF1">
    <property type="entry name" value="BLL0334 PROTEIN"/>
    <property type="match status" value="1"/>
</dbReference>
<evidence type="ECO:0000313" key="2">
    <source>
        <dbReference type="Proteomes" id="UP000658656"/>
    </source>
</evidence>
<evidence type="ECO:0008006" key="3">
    <source>
        <dbReference type="Google" id="ProtNLM"/>
    </source>
</evidence>